<name>A0A2K1QCX9_9GAMM</name>
<comment type="caution">
    <text evidence="2">The sequence shown here is derived from an EMBL/GenBank/DDBJ whole genome shotgun (WGS) entry which is preliminary data.</text>
</comment>
<dbReference type="RefSeq" id="WP_103058347.1">
    <property type="nucleotide sequence ID" value="NZ_BSOF01000026.1"/>
</dbReference>
<organism evidence="2 3">
    <name type="scientific">Mixta theicola</name>
    <dbReference type="NCBI Taxonomy" id="1458355"/>
    <lineage>
        <taxon>Bacteria</taxon>
        <taxon>Pseudomonadati</taxon>
        <taxon>Pseudomonadota</taxon>
        <taxon>Gammaproteobacteria</taxon>
        <taxon>Enterobacterales</taxon>
        <taxon>Erwiniaceae</taxon>
        <taxon>Mixta</taxon>
    </lineage>
</organism>
<evidence type="ECO:0000313" key="2">
    <source>
        <dbReference type="EMBL" id="PNS12877.1"/>
    </source>
</evidence>
<keyword evidence="1" id="KW-1133">Transmembrane helix</keyword>
<dbReference type="Proteomes" id="UP000236345">
    <property type="component" value="Unassembled WGS sequence"/>
</dbReference>
<gene>
    <name evidence="2" type="ORF">COO59_02860</name>
</gene>
<keyword evidence="1" id="KW-0812">Transmembrane</keyword>
<proteinExistence type="predicted"/>
<evidence type="ECO:0000256" key="1">
    <source>
        <dbReference type="SAM" id="Phobius"/>
    </source>
</evidence>
<evidence type="ECO:0000313" key="3">
    <source>
        <dbReference type="Proteomes" id="UP000236345"/>
    </source>
</evidence>
<protein>
    <submittedName>
        <fullName evidence="2">DUF2627 domain-containing protein</fullName>
    </submittedName>
</protein>
<keyword evidence="3" id="KW-1185">Reference proteome</keyword>
<dbReference type="EMBL" id="NWUO01000002">
    <property type="protein sequence ID" value="PNS12877.1"/>
    <property type="molecule type" value="Genomic_DNA"/>
</dbReference>
<feature type="transmembrane region" description="Helical" evidence="1">
    <location>
        <begin position="25"/>
        <end position="47"/>
    </location>
</feature>
<dbReference type="OrthoDB" id="6555804at2"/>
<dbReference type="Pfam" id="PF10736">
    <property type="entry name" value="DUF2527"/>
    <property type="match status" value="1"/>
</dbReference>
<keyword evidence="1" id="KW-0472">Membrane</keyword>
<dbReference type="InterPro" id="IPR019672">
    <property type="entry name" value="DUF2527"/>
</dbReference>
<dbReference type="AlphaFoldDB" id="A0A2K1QCX9"/>
<accession>A0A2K1QCX9</accession>
<reference evidence="3" key="1">
    <citation type="submission" date="2017-09" db="EMBL/GenBank/DDBJ databases">
        <authorList>
            <person name="Palmer M."/>
            <person name="Steenkamp E.T."/>
            <person name="Coetzee M.P."/>
            <person name="Avontuur J.R."/>
            <person name="Van Zyl E."/>
            <person name="Chan W.-Y."/>
            <person name="Blom J."/>
            <person name="Venter S.N."/>
        </authorList>
    </citation>
    <scope>NUCLEOTIDE SEQUENCE [LARGE SCALE GENOMIC DNA]</scope>
    <source>
        <strain evidence="3">QC88-366</strain>
    </source>
</reference>
<sequence>MYGIFSKEVMSKDVDVEYRFLAEPYISASFSNVSGFLSVAFGQINILRNYKDGKN</sequence>